<keyword evidence="7" id="KW-1185">Reference proteome</keyword>
<dbReference type="PROSITE" id="PS51194">
    <property type="entry name" value="HELICASE_CTER"/>
    <property type="match status" value="1"/>
</dbReference>
<dbReference type="GO" id="GO:0005634">
    <property type="term" value="C:nucleus"/>
    <property type="evidence" value="ECO:0007669"/>
    <property type="project" value="TreeGrafter"/>
</dbReference>
<dbReference type="GeneID" id="34522922"/>
<dbReference type="GO" id="GO:0006281">
    <property type="term" value="P:DNA repair"/>
    <property type="evidence" value="ECO:0007669"/>
    <property type="project" value="TreeGrafter"/>
</dbReference>
<accession>W6MS81</accession>
<keyword evidence="1" id="KW-0547">Nucleotide-binding</keyword>
<keyword evidence="3" id="KW-0067">ATP-binding</keyword>
<evidence type="ECO:0000313" key="6">
    <source>
        <dbReference type="EMBL" id="CDK29549.1"/>
    </source>
</evidence>
<dbReference type="GO" id="GO:0005524">
    <property type="term" value="F:ATP binding"/>
    <property type="evidence" value="ECO:0007669"/>
    <property type="project" value="UniProtKB-KW"/>
</dbReference>
<dbReference type="Gene3D" id="3.40.50.10810">
    <property type="entry name" value="Tandem AAA-ATPase domain"/>
    <property type="match status" value="1"/>
</dbReference>
<sequence length="1230" mass="140220">MVIRHRLEPITSITNDLSNFCALGTLFFYALPRVPANGAEAPDGWFWFDTPFNYNLVLFSPSAGGNRTFSAIVADIRYLVDRGYLRVTYRVFQLHGLETIAVVRLYALPADVKGNTVVREFRETISRFKKTSAQDTKYRTVMGQLIGVLDYTATAWNISSSDQLMDHIRSGTLLFPMTSPWSEFSLKKVGSTNKLWPNEEQSLSFELKRMAEECSILPTGPTWSNARNQSSNVRAEERLLEAYENVKSPSFAHLNSDKVSKLQKEIIHSILSDEIPGLKSDLYTYQRQSVAKMLEREYFPVRAVMPNLLRVTSTKQLATKAKDFFFDMNTYQIVNYPETFTTPRGGILAENMGLGKTLICLALVCASKLELSVIPPQHHFYERSDPQVQSLSTYCVRQIGKESIPWKAYIDRLPSNCIRLLQEYTGFFEVSEADNMMSMLRRTRLRSESDMTRFEKRKVYLCSTTLVVTPDNIWHQWTHEIEKHVKDGYLNVLYFRNKDSLLGVDHKTIIASDMVIMAISCFTSPASVSLMKNIHWKRFIIDEGHSMTSKTSNAVYLAKEMSADRKWVITGTPTAGLTRLHVNEEQDKAEQSSVYTAKKTFDAKDDLSRIGAIVQNFLKIDPWASSSKLWRSSILEPFLAAPYNFDIQLQEFLSCVLVRHSMADVETEVKLPPLHHMAVFLEPSYFDKLSINLYTAVLATNAVTSERTDRDYMFHPNNRPQLRRLITNLRRATFFWTGFTIDDLDALVAICKTALEKKDDAGNHYYSPEDRQLLVKSVYFSKKALANPRWRTASAIQEMNYYVEGLPQLFTSSLSIEVFSKDISVYGAPQLLMAQRIFLKNRFVRSNELLETRLLEEVRPFWANYWKKAAGKTRRRENDRNGISEKISYVEGNSQKIQQNGSAPKHTGTLVTTTGGKRRLSDSSNEAMISLKKDSQIQNLVKNAHESDVETATLLGKIKTSRIVGTASAKLSYMAARLLEHQLEGTKSIVFYEFEDSAYYLTEMLDILGVGYLMYATYLKAADRPKNLDQFSDSPNGLALIMDLKLAAHGLNIVAATRVYFLNPVWDRAVEAQAVKRAHRIGQKNVVRVETLMLKNTIEEEMYNKRFKDGNEINEISDHDLIDDSGMQEFVMRHDFLRIRNGEEEQKPVVAPAVNVERRLSTFGTTETDGYGLLEPKGSLQPDGSRIWDLPLFSQTSLERLSEHMSKVKEKKAVANEAAPKPAEKRVKFI</sequence>
<dbReference type="Proteomes" id="UP000019384">
    <property type="component" value="Unassembled WGS sequence"/>
</dbReference>
<evidence type="ECO:0000256" key="4">
    <source>
        <dbReference type="SAM" id="MobiDB-lite"/>
    </source>
</evidence>
<feature type="region of interest" description="Disordered" evidence="4">
    <location>
        <begin position="896"/>
        <end position="922"/>
    </location>
</feature>
<dbReference type="RefSeq" id="XP_022461534.1">
    <property type="nucleotide sequence ID" value="XM_022604684.1"/>
</dbReference>
<gene>
    <name evidence="6" type="ORF">KUCA_T00005541001</name>
</gene>
<dbReference type="InterPro" id="IPR000330">
    <property type="entry name" value="SNF2_N"/>
</dbReference>
<feature type="domain" description="Helicase C-terminal" evidence="5">
    <location>
        <begin position="978"/>
        <end position="1122"/>
    </location>
</feature>
<dbReference type="InterPro" id="IPR014001">
    <property type="entry name" value="Helicase_ATP-bd"/>
</dbReference>
<proteinExistence type="predicted"/>
<evidence type="ECO:0000313" key="7">
    <source>
        <dbReference type="Proteomes" id="UP000019384"/>
    </source>
</evidence>
<evidence type="ECO:0000256" key="1">
    <source>
        <dbReference type="ARBA" id="ARBA00022741"/>
    </source>
</evidence>
<dbReference type="InterPro" id="IPR038718">
    <property type="entry name" value="SNF2-like_sf"/>
</dbReference>
<name>W6MS81_9ASCO</name>
<dbReference type="InterPro" id="IPR027417">
    <property type="entry name" value="P-loop_NTPase"/>
</dbReference>
<dbReference type="PANTHER" id="PTHR45626:SF51">
    <property type="entry name" value="SNF2-RELATED DOMAIN-CONTAINING PROTEIN"/>
    <property type="match status" value="1"/>
</dbReference>
<dbReference type="GO" id="GO:0008094">
    <property type="term" value="F:ATP-dependent activity, acting on DNA"/>
    <property type="evidence" value="ECO:0007669"/>
    <property type="project" value="TreeGrafter"/>
</dbReference>
<evidence type="ECO:0000256" key="2">
    <source>
        <dbReference type="ARBA" id="ARBA00022801"/>
    </source>
</evidence>
<evidence type="ECO:0000259" key="5">
    <source>
        <dbReference type="PROSITE" id="PS51194"/>
    </source>
</evidence>
<dbReference type="GO" id="GO:0016787">
    <property type="term" value="F:hydrolase activity"/>
    <property type="evidence" value="ECO:0007669"/>
    <property type="project" value="UniProtKB-KW"/>
</dbReference>
<organism evidence="6 7">
    <name type="scientific">Kuraishia capsulata CBS 1993</name>
    <dbReference type="NCBI Taxonomy" id="1382522"/>
    <lineage>
        <taxon>Eukaryota</taxon>
        <taxon>Fungi</taxon>
        <taxon>Dikarya</taxon>
        <taxon>Ascomycota</taxon>
        <taxon>Saccharomycotina</taxon>
        <taxon>Pichiomycetes</taxon>
        <taxon>Pichiales</taxon>
        <taxon>Pichiaceae</taxon>
        <taxon>Kuraishia</taxon>
    </lineage>
</organism>
<dbReference type="STRING" id="1382522.W6MS81"/>
<dbReference type="HOGENOM" id="CLU_003233_0_0_1"/>
<dbReference type="InterPro" id="IPR001650">
    <property type="entry name" value="Helicase_C-like"/>
</dbReference>
<dbReference type="PANTHER" id="PTHR45626">
    <property type="entry name" value="TRANSCRIPTION TERMINATION FACTOR 2-RELATED"/>
    <property type="match status" value="1"/>
</dbReference>
<dbReference type="Pfam" id="PF00176">
    <property type="entry name" value="SNF2-rel_dom"/>
    <property type="match status" value="1"/>
</dbReference>
<dbReference type="OrthoDB" id="2801544at2759"/>
<dbReference type="SMART" id="SM00487">
    <property type="entry name" value="DEXDc"/>
    <property type="match status" value="1"/>
</dbReference>
<dbReference type="InterPro" id="IPR049730">
    <property type="entry name" value="SNF2/RAD54-like_C"/>
</dbReference>
<reference evidence="6" key="2">
    <citation type="submission" date="2014-02" db="EMBL/GenBank/DDBJ databases">
        <title>Complete DNA sequence of /Kuraishia capsulata/ illustrates novel genomic features among budding yeasts (/Saccharomycotina/).</title>
        <authorList>
            <person name="Morales L."/>
            <person name="Noel B."/>
            <person name="Porcel B."/>
            <person name="Marcet-Houben M."/>
            <person name="Hullo M-F."/>
            <person name="Sacerdot C."/>
            <person name="Tekaia F."/>
            <person name="Leh-Louis V."/>
            <person name="Despons L."/>
            <person name="Khanna V."/>
            <person name="Aury J-M."/>
            <person name="Barbe V."/>
            <person name="Couloux A."/>
            <person name="Labadie K."/>
            <person name="Pelletier E."/>
            <person name="Souciet J-L."/>
            <person name="Boekhout T."/>
            <person name="Gabaldon T."/>
            <person name="Wincker P."/>
            <person name="Dujon B."/>
        </authorList>
    </citation>
    <scope>NUCLEOTIDE SEQUENCE</scope>
    <source>
        <strain evidence="6">CBS 1993</strain>
    </source>
</reference>
<protein>
    <recommendedName>
        <fullName evidence="5">Helicase C-terminal domain-containing protein</fullName>
    </recommendedName>
</protein>
<dbReference type="Gene3D" id="3.40.50.300">
    <property type="entry name" value="P-loop containing nucleotide triphosphate hydrolases"/>
    <property type="match status" value="1"/>
</dbReference>
<dbReference type="Pfam" id="PF00271">
    <property type="entry name" value="Helicase_C"/>
    <property type="match status" value="1"/>
</dbReference>
<keyword evidence="2" id="KW-0378">Hydrolase</keyword>
<dbReference type="CDD" id="cd18793">
    <property type="entry name" value="SF2_C_SNF"/>
    <property type="match status" value="1"/>
</dbReference>
<dbReference type="AlphaFoldDB" id="W6MS81"/>
<dbReference type="InterPro" id="IPR050628">
    <property type="entry name" value="SNF2_RAD54_helicase_TF"/>
</dbReference>
<reference evidence="6" key="1">
    <citation type="submission" date="2013-12" db="EMBL/GenBank/DDBJ databases">
        <authorList>
            <person name="Genoscope - CEA"/>
        </authorList>
    </citation>
    <scope>NUCLEOTIDE SEQUENCE</scope>
    <source>
        <strain evidence="6">CBS 1993</strain>
    </source>
</reference>
<dbReference type="SUPFAM" id="SSF52540">
    <property type="entry name" value="P-loop containing nucleoside triphosphate hydrolases"/>
    <property type="match status" value="2"/>
</dbReference>
<evidence type="ECO:0000256" key="3">
    <source>
        <dbReference type="ARBA" id="ARBA00022840"/>
    </source>
</evidence>
<dbReference type="EMBL" id="HG793131">
    <property type="protein sequence ID" value="CDK29549.1"/>
    <property type="molecule type" value="Genomic_DNA"/>
</dbReference>